<dbReference type="GO" id="GO:0006508">
    <property type="term" value="P:proteolysis"/>
    <property type="evidence" value="ECO:0007669"/>
    <property type="project" value="UniProtKB-KW"/>
</dbReference>
<keyword evidence="4" id="KW-0862">Zinc</keyword>
<evidence type="ECO:0000313" key="9">
    <source>
        <dbReference type="Proteomes" id="UP000481153"/>
    </source>
</evidence>
<dbReference type="Pfam" id="PF01427">
    <property type="entry name" value="Peptidase_M15"/>
    <property type="match status" value="1"/>
</dbReference>
<comment type="caution">
    <text evidence="8">The sequence shown here is derived from an EMBL/GenBank/DDBJ whole genome shotgun (WGS) entry which is preliminary data.</text>
</comment>
<keyword evidence="5" id="KW-0224">Dipeptidase</keyword>
<name>A0A6G0WBR7_9STRA</name>
<accession>A0A6G0WBR7</accession>
<dbReference type="GO" id="GO:0016805">
    <property type="term" value="F:dipeptidase activity"/>
    <property type="evidence" value="ECO:0007669"/>
    <property type="project" value="UniProtKB-KW"/>
</dbReference>
<sequence length="219" mass="24454">MTTKSTVTSPPLRPAHARPSELVELIELDPTFKLDVRYATTNNISGRILYDEPRVFLQCPAAEAPVTVHQALKAEGYGIVLFDGYRPWSVTKVFWDITPDEDKIFVADPAEGSRHNRGCAIDLSLFDLETGENVDMPSAYDEMSERAYVTYRGGTEKQRAARDLLRQYICKLMGNSSSTLKNGGIGISRIFVNMLSKIFRSVKSSRQVNKQSTSITLVV</sequence>
<dbReference type="AlphaFoldDB" id="A0A6G0WBR7"/>
<evidence type="ECO:0000256" key="5">
    <source>
        <dbReference type="ARBA" id="ARBA00022997"/>
    </source>
</evidence>
<protein>
    <recommendedName>
        <fullName evidence="10">D-alanyl-D-alanine dipeptidase</fullName>
    </recommendedName>
</protein>
<keyword evidence="1" id="KW-0645">Protease</keyword>
<dbReference type="InterPro" id="IPR000755">
    <property type="entry name" value="A_A_dipeptidase"/>
</dbReference>
<dbReference type="InterPro" id="IPR009045">
    <property type="entry name" value="Zn_M74/Hedgehog-like"/>
</dbReference>
<dbReference type="GO" id="GO:0071555">
    <property type="term" value="P:cell wall organization"/>
    <property type="evidence" value="ECO:0007669"/>
    <property type="project" value="UniProtKB-KW"/>
</dbReference>
<dbReference type="PANTHER" id="PTHR43126:SF1">
    <property type="entry name" value="D-ALANYL-D-ALANINE DIPEPTIDASE"/>
    <property type="match status" value="1"/>
</dbReference>
<evidence type="ECO:0000256" key="7">
    <source>
        <dbReference type="ARBA" id="ARBA00023316"/>
    </source>
</evidence>
<evidence type="ECO:0000313" key="8">
    <source>
        <dbReference type="EMBL" id="KAF0724711.1"/>
    </source>
</evidence>
<gene>
    <name evidence="8" type="ORF">Ae201684_016642</name>
</gene>
<dbReference type="CDD" id="cd14840">
    <property type="entry name" value="D-Ala-D-Ala_dipeptidase_Aad"/>
    <property type="match status" value="1"/>
</dbReference>
<evidence type="ECO:0000256" key="2">
    <source>
        <dbReference type="ARBA" id="ARBA00022723"/>
    </source>
</evidence>
<keyword evidence="7" id="KW-0961">Cell wall biogenesis/degradation</keyword>
<dbReference type="Gene3D" id="3.30.1380.10">
    <property type="match status" value="1"/>
</dbReference>
<evidence type="ECO:0000256" key="4">
    <source>
        <dbReference type="ARBA" id="ARBA00022833"/>
    </source>
</evidence>
<dbReference type="GO" id="GO:0046872">
    <property type="term" value="F:metal ion binding"/>
    <property type="evidence" value="ECO:0007669"/>
    <property type="project" value="UniProtKB-KW"/>
</dbReference>
<evidence type="ECO:0000256" key="3">
    <source>
        <dbReference type="ARBA" id="ARBA00022801"/>
    </source>
</evidence>
<keyword evidence="9" id="KW-1185">Reference proteome</keyword>
<dbReference type="VEuPathDB" id="FungiDB:AeMF1_013654"/>
<dbReference type="Proteomes" id="UP000481153">
    <property type="component" value="Unassembled WGS sequence"/>
</dbReference>
<reference evidence="8 9" key="1">
    <citation type="submission" date="2019-07" db="EMBL/GenBank/DDBJ databases">
        <title>Genomics analysis of Aphanomyces spp. identifies a new class of oomycete effector associated with host adaptation.</title>
        <authorList>
            <person name="Gaulin E."/>
        </authorList>
    </citation>
    <scope>NUCLEOTIDE SEQUENCE [LARGE SCALE GENOMIC DNA]</scope>
    <source>
        <strain evidence="8 9">ATCC 201684</strain>
    </source>
</reference>
<dbReference type="SUPFAM" id="SSF55166">
    <property type="entry name" value="Hedgehog/DD-peptidase"/>
    <property type="match status" value="1"/>
</dbReference>
<keyword evidence="2" id="KW-0479">Metal-binding</keyword>
<organism evidence="8 9">
    <name type="scientific">Aphanomyces euteiches</name>
    <dbReference type="NCBI Taxonomy" id="100861"/>
    <lineage>
        <taxon>Eukaryota</taxon>
        <taxon>Sar</taxon>
        <taxon>Stramenopiles</taxon>
        <taxon>Oomycota</taxon>
        <taxon>Saprolegniomycetes</taxon>
        <taxon>Saprolegniales</taxon>
        <taxon>Verrucalvaceae</taxon>
        <taxon>Aphanomyces</taxon>
    </lineage>
</organism>
<evidence type="ECO:0008006" key="10">
    <source>
        <dbReference type="Google" id="ProtNLM"/>
    </source>
</evidence>
<dbReference type="GO" id="GO:0008237">
    <property type="term" value="F:metallopeptidase activity"/>
    <property type="evidence" value="ECO:0007669"/>
    <property type="project" value="UniProtKB-KW"/>
</dbReference>
<proteinExistence type="predicted"/>
<keyword evidence="6" id="KW-0482">Metalloprotease</keyword>
<dbReference type="PANTHER" id="PTHR43126">
    <property type="entry name" value="D-ALANYL-D-ALANINE DIPEPTIDASE"/>
    <property type="match status" value="1"/>
</dbReference>
<evidence type="ECO:0000256" key="1">
    <source>
        <dbReference type="ARBA" id="ARBA00022670"/>
    </source>
</evidence>
<dbReference type="EMBL" id="VJMJ01000265">
    <property type="protein sequence ID" value="KAF0724711.1"/>
    <property type="molecule type" value="Genomic_DNA"/>
</dbReference>
<evidence type="ECO:0000256" key="6">
    <source>
        <dbReference type="ARBA" id="ARBA00023049"/>
    </source>
</evidence>
<keyword evidence="3" id="KW-0378">Hydrolase</keyword>